<name>A0AAD4QQY1_9AGAM</name>
<feature type="compositionally biased region" description="Polar residues" evidence="1">
    <location>
        <begin position="146"/>
        <end position="161"/>
    </location>
</feature>
<accession>A0AAD4QQY1</accession>
<feature type="region of interest" description="Disordered" evidence="1">
    <location>
        <begin position="112"/>
        <end position="161"/>
    </location>
</feature>
<evidence type="ECO:0000313" key="3">
    <source>
        <dbReference type="Proteomes" id="UP001203297"/>
    </source>
</evidence>
<proteinExistence type="predicted"/>
<dbReference type="AlphaFoldDB" id="A0AAD4QQY1"/>
<dbReference type="EMBL" id="WTXG01000005">
    <property type="protein sequence ID" value="KAI0305624.1"/>
    <property type="molecule type" value="Genomic_DNA"/>
</dbReference>
<keyword evidence="3" id="KW-1185">Reference proteome</keyword>
<gene>
    <name evidence="2" type="ORF">B0F90DRAFT_1815217</name>
</gene>
<feature type="region of interest" description="Disordered" evidence="1">
    <location>
        <begin position="183"/>
        <end position="202"/>
    </location>
</feature>
<dbReference type="Proteomes" id="UP001203297">
    <property type="component" value="Unassembled WGS sequence"/>
</dbReference>
<comment type="caution">
    <text evidence="2">The sequence shown here is derived from an EMBL/GenBank/DDBJ whole genome shotgun (WGS) entry which is preliminary data.</text>
</comment>
<feature type="compositionally biased region" description="Polar residues" evidence="1">
    <location>
        <begin position="112"/>
        <end position="126"/>
    </location>
</feature>
<reference evidence="2" key="1">
    <citation type="journal article" date="2022" name="New Phytol.">
        <title>Evolutionary transition to the ectomycorrhizal habit in the genomes of a hyperdiverse lineage of mushroom-forming fungi.</title>
        <authorList>
            <person name="Looney B."/>
            <person name="Miyauchi S."/>
            <person name="Morin E."/>
            <person name="Drula E."/>
            <person name="Courty P.E."/>
            <person name="Kohler A."/>
            <person name="Kuo A."/>
            <person name="LaButti K."/>
            <person name="Pangilinan J."/>
            <person name="Lipzen A."/>
            <person name="Riley R."/>
            <person name="Andreopoulos W."/>
            <person name="He G."/>
            <person name="Johnson J."/>
            <person name="Nolan M."/>
            <person name="Tritt A."/>
            <person name="Barry K.W."/>
            <person name="Grigoriev I.V."/>
            <person name="Nagy L.G."/>
            <person name="Hibbett D."/>
            <person name="Henrissat B."/>
            <person name="Matheny P.B."/>
            <person name="Labbe J."/>
            <person name="Martin F.M."/>
        </authorList>
    </citation>
    <scope>NUCLEOTIDE SEQUENCE</scope>
    <source>
        <strain evidence="2">BPL690</strain>
    </source>
</reference>
<organism evidence="2 3">
    <name type="scientific">Multifurca ochricompacta</name>
    <dbReference type="NCBI Taxonomy" id="376703"/>
    <lineage>
        <taxon>Eukaryota</taxon>
        <taxon>Fungi</taxon>
        <taxon>Dikarya</taxon>
        <taxon>Basidiomycota</taxon>
        <taxon>Agaricomycotina</taxon>
        <taxon>Agaricomycetes</taxon>
        <taxon>Russulales</taxon>
        <taxon>Russulaceae</taxon>
        <taxon>Multifurca</taxon>
    </lineage>
</organism>
<sequence>MVDSDSSQKTLPRFGTPGTPDFFASLLDHIRTTTPHVPLDPVIFQSIILGVMAGNKHIVLRTKEEDITIVQNLAALILTDILGYATHKHKIVSQSDISSSSFVPSLFSSHYQGAPTSKPDSYSSLKTRSKRSRFYPASEGYRRTASEPNTSSFDTPITSQRQGASADIRPNLLLPPLFHVTGTHSDSSGLTEPESPRIQHSSGDSWLPTALVLTGLEHSSIPCHRALLRTLVERRVSLDKDTDSTKSSFWVLPEDFILLYVCRFDPRERPSVHKSLLNRFSLSVAVAIHPSTREAYTTYLASHFGTQSSSLSPTPAQSTFPNPAFPRNFLPRLRSFSTLTHVNIHASLRLYIADLIAAARHHHELDGTLLGVHCVEDAEAFVCAHRVLGAGDVGPALIERAAALSAESAAGSSLSLHNGVDPSVHLHWAEMGPSAMLSPSRSISSMSGAWADWLHTDPQEKWDASEVDIAKVVPRIISHRLCVRKGPEDEVMAGIIFMVTAPRVPAGTESKDGVWRRRTVKEILVKLMGEV</sequence>
<evidence type="ECO:0000313" key="2">
    <source>
        <dbReference type="EMBL" id="KAI0305624.1"/>
    </source>
</evidence>
<protein>
    <submittedName>
        <fullName evidence="2">Uncharacterized protein</fullName>
    </submittedName>
</protein>
<evidence type="ECO:0000256" key="1">
    <source>
        <dbReference type="SAM" id="MobiDB-lite"/>
    </source>
</evidence>